<dbReference type="InterPro" id="IPR011051">
    <property type="entry name" value="RmlC_Cupin_sf"/>
</dbReference>
<feature type="binding site" evidence="11">
    <location>
        <position position="133"/>
    </location>
    <ligand>
        <name>Ni(2+)</name>
        <dbReference type="ChEBI" id="CHEBI:49786"/>
        <note>for nickel-dependent acireductone dioxygenase activity</note>
    </ligand>
</feature>
<keyword evidence="7 11" id="KW-0560">Oxidoreductase</keyword>
<dbReference type="Gene3D" id="2.60.120.10">
    <property type="entry name" value="Jelly Rolls"/>
    <property type="match status" value="1"/>
</dbReference>
<evidence type="ECO:0000256" key="4">
    <source>
        <dbReference type="ARBA" id="ARBA00022605"/>
    </source>
</evidence>
<keyword evidence="2 11" id="KW-0963">Cytoplasm</keyword>
<protein>
    <recommendedName>
        <fullName evidence="11">Acireductone dioxygenase</fullName>
    </recommendedName>
    <alternativeName>
        <fullName evidence="11">Acireductone dioxygenase (Fe(2+)-requiring)</fullName>
        <shortName evidence="11">ARD'</shortName>
        <shortName evidence="11">Fe-ARD</shortName>
        <ecNumber evidence="11">1.13.11.54</ecNumber>
    </alternativeName>
    <alternativeName>
        <fullName evidence="11">Acireductone dioxygenase (Ni(2+)-requiring)</fullName>
        <shortName evidence="11">ARD</shortName>
        <shortName evidence="11">Ni-ARD</shortName>
        <ecNumber evidence="11">1.13.11.53</ecNumber>
    </alternativeName>
</protein>
<dbReference type="EC" id="1.13.11.54" evidence="11"/>
<dbReference type="PANTHER" id="PTHR23418:SF0">
    <property type="entry name" value="ACIREDUCTONE DIOXYGENASE"/>
    <property type="match status" value="1"/>
</dbReference>
<dbReference type="GO" id="GO:0005506">
    <property type="term" value="F:iron ion binding"/>
    <property type="evidence" value="ECO:0007669"/>
    <property type="project" value="UniProtKB-UniRule"/>
</dbReference>
<feature type="binding site" evidence="11">
    <location>
        <position position="133"/>
    </location>
    <ligand>
        <name>Fe(2+)</name>
        <dbReference type="ChEBI" id="CHEBI:29033"/>
        <note>for iron-dependent acireductone dioxygenase activity</note>
    </ligand>
</feature>
<dbReference type="EC" id="1.13.11.53" evidence="11"/>
<evidence type="ECO:0000256" key="11">
    <source>
        <dbReference type="HAMAP-Rule" id="MF_03154"/>
    </source>
</evidence>
<feature type="binding site" evidence="11">
    <location>
        <position position="89"/>
    </location>
    <ligand>
        <name>Fe(2+)</name>
        <dbReference type="ChEBI" id="CHEBI:29033"/>
        <note>for iron-dependent acireductone dioxygenase activity</note>
    </ligand>
</feature>
<feature type="binding site" evidence="11">
    <location>
        <position position="93"/>
    </location>
    <ligand>
        <name>Fe(2+)</name>
        <dbReference type="ChEBI" id="CHEBI:29033"/>
        <note>for iron-dependent acireductone dioxygenase activity</note>
    </ligand>
</feature>
<comment type="pathway">
    <text evidence="11">Amino-acid biosynthesis; L-methionine biosynthesis via salvage pathway; L-methionine from S-methyl-5-thio-alpha-D-ribose 1-phosphate: step 5/6.</text>
</comment>
<evidence type="ECO:0000256" key="6">
    <source>
        <dbReference type="ARBA" id="ARBA00022964"/>
    </source>
</evidence>
<feature type="binding site" evidence="11">
    <location>
        <position position="89"/>
    </location>
    <ligand>
        <name>Ni(2+)</name>
        <dbReference type="ChEBI" id="CHEBI:49786"/>
        <note>for nickel-dependent acireductone dioxygenase activity</note>
    </ligand>
</feature>
<dbReference type="InterPro" id="IPR014710">
    <property type="entry name" value="RmlC-like_jellyroll"/>
</dbReference>
<dbReference type="InterPro" id="IPR027496">
    <property type="entry name" value="ARD_euk"/>
</dbReference>
<feature type="region of interest" description="Disordered" evidence="12">
    <location>
        <begin position="1"/>
        <end position="20"/>
    </location>
</feature>
<dbReference type="STRING" id="745531.A0A0C3PGH7"/>
<evidence type="ECO:0000256" key="5">
    <source>
        <dbReference type="ARBA" id="ARBA00022723"/>
    </source>
</evidence>
<dbReference type="HAMAP" id="MF_03154">
    <property type="entry name" value="Salvage_MtnD_euk"/>
    <property type="match status" value="1"/>
</dbReference>
<dbReference type="PANTHER" id="PTHR23418">
    <property type="entry name" value="ACIREDUCTONE DIOXYGENASE"/>
    <property type="match status" value="1"/>
</dbReference>
<feature type="binding site" evidence="11">
    <location>
        <position position="87"/>
    </location>
    <ligand>
        <name>Ni(2+)</name>
        <dbReference type="ChEBI" id="CHEBI:49786"/>
        <note>for nickel-dependent acireductone dioxygenase activity</note>
    </ligand>
</feature>
<evidence type="ECO:0000256" key="7">
    <source>
        <dbReference type="ARBA" id="ARBA00023002"/>
    </source>
</evidence>
<dbReference type="CDD" id="cd02232">
    <property type="entry name" value="cupin_ARD"/>
    <property type="match status" value="1"/>
</dbReference>
<dbReference type="SUPFAM" id="SSF51182">
    <property type="entry name" value="RmlC-like cupins"/>
    <property type="match status" value="1"/>
</dbReference>
<organism evidence="13 14">
    <name type="scientific">Phlebiopsis gigantea (strain 11061_1 CR5-6)</name>
    <name type="common">White-rot fungus</name>
    <name type="synonym">Peniophora gigantea</name>
    <dbReference type="NCBI Taxonomy" id="745531"/>
    <lineage>
        <taxon>Eukaryota</taxon>
        <taxon>Fungi</taxon>
        <taxon>Dikarya</taxon>
        <taxon>Basidiomycota</taxon>
        <taxon>Agaricomycotina</taxon>
        <taxon>Agaricomycetes</taxon>
        <taxon>Polyporales</taxon>
        <taxon>Phanerochaetaceae</taxon>
        <taxon>Phlebiopsis</taxon>
    </lineage>
</organism>
<feature type="binding site" evidence="11">
    <location>
        <position position="93"/>
    </location>
    <ligand>
        <name>Ni(2+)</name>
        <dbReference type="ChEBI" id="CHEBI:49786"/>
        <note>for nickel-dependent acireductone dioxygenase activity</note>
    </ligand>
</feature>
<keyword evidence="14" id="KW-1185">Reference proteome</keyword>
<comment type="subcellular location">
    <subcellularLocation>
        <location evidence="11">Cytoplasm</location>
    </subcellularLocation>
    <subcellularLocation>
        <location evidence="11">Nucleus</location>
    </subcellularLocation>
</comment>
<dbReference type="Pfam" id="PF03079">
    <property type="entry name" value="ARD"/>
    <property type="match status" value="1"/>
</dbReference>
<comment type="similarity">
    <text evidence="11">Belongs to the acireductone dioxygenase (ARD) family.</text>
</comment>
<evidence type="ECO:0000313" key="13">
    <source>
        <dbReference type="EMBL" id="KIP04843.1"/>
    </source>
</evidence>
<comment type="function">
    <text evidence="11">Catalyzes 2 different reactions between oxygen and the acireductone 1,2-dihydroxy-3-keto-5-methylthiopentene (DHK-MTPene) depending upon the metal bound in the active site. Fe-containing acireductone dioxygenase (Fe-ARD) produces formate and 2-keto-4-methylthiobutyrate (KMTB), the alpha-ketoacid precursor of methionine in the methionine recycle pathway. Ni-containing acireductone dioxygenase (Ni-ARD) produces methylthiopropionate, carbon monoxide and formate, and does not lie on the methionine recycle pathway.</text>
</comment>
<keyword evidence="3 11" id="KW-0533">Nickel</keyword>
<evidence type="ECO:0000256" key="2">
    <source>
        <dbReference type="ARBA" id="ARBA00022490"/>
    </source>
</evidence>
<dbReference type="GO" id="GO:0010309">
    <property type="term" value="F:acireductone dioxygenase [iron(II)-requiring] activity"/>
    <property type="evidence" value="ECO:0007669"/>
    <property type="project" value="UniProtKB-UniRule"/>
</dbReference>
<comment type="catalytic activity">
    <reaction evidence="1 11">
        <text>1,2-dihydroxy-5-(methylsulfanyl)pent-1-en-3-one + O2 = 4-methylsulfanyl-2-oxobutanoate + formate + 2 H(+)</text>
        <dbReference type="Rhea" id="RHEA:24504"/>
        <dbReference type="ChEBI" id="CHEBI:15378"/>
        <dbReference type="ChEBI" id="CHEBI:15379"/>
        <dbReference type="ChEBI" id="CHEBI:15740"/>
        <dbReference type="ChEBI" id="CHEBI:16723"/>
        <dbReference type="ChEBI" id="CHEBI:49252"/>
        <dbReference type="EC" id="1.13.11.54"/>
    </reaction>
</comment>
<evidence type="ECO:0000256" key="1">
    <source>
        <dbReference type="ARBA" id="ARBA00000428"/>
    </source>
</evidence>
<reference evidence="13 14" key="1">
    <citation type="journal article" date="2014" name="PLoS Genet.">
        <title>Analysis of the Phlebiopsis gigantea genome, transcriptome and secretome provides insight into its pioneer colonization strategies of wood.</title>
        <authorList>
            <person name="Hori C."/>
            <person name="Ishida T."/>
            <person name="Igarashi K."/>
            <person name="Samejima M."/>
            <person name="Suzuki H."/>
            <person name="Master E."/>
            <person name="Ferreira P."/>
            <person name="Ruiz-Duenas F.J."/>
            <person name="Held B."/>
            <person name="Canessa P."/>
            <person name="Larrondo L.F."/>
            <person name="Schmoll M."/>
            <person name="Druzhinina I.S."/>
            <person name="Kubicek C.P."/>
            <person name="Gaskell J.A."/>
            <person name="Kersten P."/>
            <person name="St John F."/>
            <person name="Glasner J."/>
            <person name="Sabat G."/>
            <person name="Splinter BonDurant S."/>
            <person name="Syed K."/>
            <person name="Yadav J."/>
            <person name="Mgbeahuruike A.C."/>
            <person name="Kovalchuk A."/>
            <person name="Asiegbu F.O."/>
            <person name="Lackner G."/>
            <person name="Hoffmeister D."/>
            <person name="Rencoret J."/>
            <person name="Gutierrez A."/>
            <person name="Sun H."/>
            <person name="Lindquist E."/>
            <person name="Barry K."/>
            <person name="Riley R."/>
            <person name="Grigoriev I.V."/>
            <person name="Henrissat B."/>
            <person name="Kues U."/>
            <person name="Berka R.M."/>
            <person name="Martinez A.T."/>
            <person name="Covert S.F."/>
            <person name="Blanchette R.A."/>
            <person name="Cullen D."/>
        </authorList>
    </citation>
    <scope>NUCLEOTIDE SEQUENCE [LARGE SCALE GENOMIC DNA]</scope>
    <source>
        <strain evidence="13 14">11061_1 CR5-6</strain>
    </source>
</reference>
<dbReference type="UniPathway" id="UPA00904">
    <property type="reaction ID" value="UER00878"/>
</dbReference>
<comment type="catalytic activity">
    <reaction evidence="11">
        <text>1,2-dihydroxy-5-(methylsulfanyl)pent-1-en-3-one + O2 = 3-(methylsulfanyl)propanoate + CO + formate + 2 H(+)</text>
        <dbReference type="Rhea" id="RHEA:14161"/>
        <dbReference type="ChEBI" id="CHEBI:15378"/>
        <dbReference type="ChEBI" id="CHEBI:15379"/>
        <dbReference type="ChEBI" id="CHEBI:15740"/>
        <dbReference type="ChEBI" id="CHEBI:17245"/>
        <dbReference type="ChEBI" id="CHEBI:49016"/>
        <dbReference type="ChEBI" id="CHEBI:49252"/>
        <dbReference type="EC" id="1.13.11.53"/>
    </reaction>
</comment>
<accession>A0A0C3PGH7</accession>
<dbReference type="GO" id="GO:0005737">
    <property type="term" value="C:cytoplasm"/>
    <property type="evidence" value="ECO:0007669"/>
    <property type="project" value="UniProtKB-SubCell"/>
</dbReference>
<dbReference type="Proteomes" id="UP000053257">
    <property type="component" value="Unassembled WGS sequence"/>
</dbReference>
<dbReference type="EMBL" id="KN840560">
    <property type="protein sequence ID" value="KIP04843.1"/>
    <property type="molecule type" value="Genomic_DNA"/>
</dbReference>
<evidence type="ECO:0000256" key="3">
    <source>
        <dbReference type="ARBA" id="ARBA00022596"/>
    </source>
</evidence>
<keyword evidence="10 11" id="KW-0539">Nucleus</keyword>
<dbReference type="GO" id="GO:0010308">
    <property type="term" value="F:acireductone dioxygenase (Ni2+-requiring) activity"/>
    <property type="evidence" value="ECO:0007669"/>
    <property type="project" value="UniProtKB-UniRule"/>
</dbReference>
<dbReference type="AlphaFoldDB" id="A0A0C3PGH7"/>
<sequence length="186" mass="21430">MRAYYYDNEAGSPGQLHDSGREVNTSTLNAMGVLYWSIPIDAEGRWQEAIETVARERTYKNKDVIESSRMTLGEKYDSAMAMVWKEHMHDDEEIRYALGGSAFFDMRELPTDQWIRCHVHAGDLLVLPAGIYHRFTLDSNESVKMMRLFKDEPKWVAHYRGAETDASPRRQEYLEAFGSPQTITVA</sequence>
<evidence type="ECO:0000256" key="10">
    <source>
        <dbReference type="ARBA" id="ARBA00023242"/>
    </source>
</evidence>
<dbReference type="GO" id="GO:0019509">
    <property type="term" value="P:L-methionine salvage from methylthioadenosine"/>
    <property type="evidence" value="ECO:0007669"/>
    <property type="project" value="UniProtKB-UniRule"/>
</dbReference>
<gene>
    <name evidence="11" type="primary">ADI1</name>
    <name evidence="13" type="ORF">PHLGIDRAFT_92895</name>
</gene>
<evidence type="ECO:0000256" key="12">
    <source>
        <dbReference type="SAM" id="MobiDB-lite"/>
    </source>
</evidence>
<keyword evidence="8 11" id="KW-0408">Iron</keyword>
<evidence type="ECO:0000313" key="14">
    <source>
        <dbReference type="Proteomes" id="UP000053257"/>
    </source>
</evidence>
<keyword evidence="6 11" id="KW-0223">Dioxygenase</keyword>
<evidence type="ECO:0000256" key="9">
    <source>
        <dbReference type="ARBA" id="ARBA00023167"/>
    </source>
</evidence>
<keyword evidence="9 11" id="KW-0486">Methionine biosynthesis</keyword>
<keyword evidence="4 11" id="KW-0028">Amino-acid biosynthesis</keyword>
<dbReference type="InterPro" id="IPR004313">
    <property type="entry name" value="ARD"/>
</dbReference>
<proteinExistence type="inferred from homology"/>
<dbReference type="FunFam" id="2.60.120.10:FF:000099">
    <property type="entry name" value="1,2-dihydroxy-3-keto-5-methylthiopentene dioxygenase"/>
    <property type="match status" value="1"/>
</dbReference>
<comment type="cofactor">
    <cofactor evidence="11">
        <name>Fe(2+)</name>
        <dbReference type="ChEBI" id="CHEBI:29033"/>
    </cofactor>
    <cofactor evidence="11">
        <name>Ni(2+)</name>
        <dbReference type="ChEBI" id="CHEBI:49786"/>
    </cofactor>
    <text evidence="11">Binds either 1 Fe or Ni cation per monomer. Iron-binding promotes an acireductone dioxygenase reaction producing 2-keto-4-methylthiobutyrate, while nickel-binding promotes an acireductone dioxygenase reaction producing 3-(methylsulfanyl)propanoate.</text>
</comment>
<feature type="binding site" evidence="11">
    <location>
        <position position="87"/>
    </location>
    <ligand>
        <name>Fe(2+)</name>
        <dbReference type="ChEBI" id="CHEBI:29033"/>
        <note>for iron-dependent acireductone dioxygenase activity</note>
    </ligand>
</feature>
<dbReference type="OrthoDB" id="1867259at2759"/>
<dbReference type="HOGENOM" id="CLU_090154_1_0_1"/>
<evidence type="ECO:0000256" key="8">
    <source>
        <dbReference type="ARBA" id="ARBA00023004"/>
    </source>
</evidence>
<dbReference type="GO" id="GO:0005634">
    <property type="term" value="C:nucleus"/>
    <property type="evidence" value="ECO:0007669"/>
    <property type="project" value="UniProtKB-SubCell"/>
</dbReference>
<name>A0A0C3PGH7_PHLG1</name>
<keyword evidence="5 11" id="KW-0479">Metal-binding</keyword>
<dbReference type="GO" id="GO:0016151">
    <property type="term" value="F:nickel cation binding"/>
    <property type="evidence" value="ECO:0007669"/>
    <property type="project" value="UniProtKB-UniRule"/>
</dbReference>